<evidence type="ECO:0000256" key="1">
    <source>
        <dbReference type="ARBA" id="ARBA00004370"/>
    </source>
</evidence>
<evidence type="ECO:0000259" key="8">
    <source>
        <dbReference type="PROSITE" id="PS50262"/>
    </source>
</evidence>
<evidence type="ECO:0000256" key="2">
    <source>
        <dbReference type="ARBA" id="ARBA00022692"/>
    </source>
</evidence>
<reference evidence="9 11" key="2">
    <citation type="journal article" date="2013" name="Nature">
        <title>Insights into bilaterian evolution from three spiralian genomes.</title>
        <authorList>
            <person name="Simakov O."/>
            <person name="Marletaz F."/>
            <person name="Cho S.J."/>
            <person name="Edsinger-Gonzales E."/>
            <person name="Havlak P."/>
            <person name="Hellsten U."/>
            <person name="Kuo D.H."/>
            <person name="Larsson T."/>
            <person name="Lv J."/>
            <person name="Arendt D."/>
            <person name="Savage R."/>
            <person name="Osoegawa K."/>
            <person name="de Jong P."/>
            <person name="Grimwood J."/>
            <person name="Chapman J.A."/>
            <person name="Shapiro H."/>
            <person name="Aerts A."/>
            <person name="Otillar R.P."/>
            <person name="Terry A.Y."/>
            <person name="Boore J.L."/>
            <person name="Grigoriev I.V."/>
            <person name="Lindberg D.R."/>
            <person name="Seaver E.C."/>
            <person name="Weisblat D.A."/>
            <person name="Putnam N.H."/>
            <person name="Rokhsar D.S."/>
        </authorList>
    </citation>
    <scope>NUCLEOTIDE SEQUENCE</scope>
    <source>
        <strain evidence="9 11">I ESC-2004</strain>
    </source>
</reference>
<gene>
    <name evidence="9" type="ORF">CAPTEDRAFT_218411</name>
</gene>
<keyword evidence="11" id="KW-1185">Reference proteome</keyword>
<evidence type="ECO:0000256" key="6">
    <source>
        <dbReference type="SAM" id="Phobius"/>
    </source>
</evidence>
<dbReference type="GO" id="GO:0016020">
    <property type="term" value="C:membrane"/>
    <property type="evidence" value="ECO:0007669"/>
    <property type="project" value="UniProtKB-SubCell"/>
</dbReference>
<keyword evidence="4 6" id="KW-0472">Membrane</keyword>
<comment type="subcellular location">
    <subcellularLocation>
        <location evidence="1">Membrane</location>
    </subcellularLocation>
</comment>
<dbReference type="PANTHER" id="PTHR46641:SF2">
    <property type="entry name" value="FMRFAMIDE RECEPTOR"/>
    <property type="match status" value="1"/>
</dbReference>
<dbReference type="SUPFAM" id="SSF81321">
    <property type="entry name" value="Family A G protein-coupled receptor-like"/>
    <property type="match status" value="1"/>
</dbReference>
<dbReference type="AlphaFoldDB" id="R7VJ92"/>
<evidence type="ECO:0000313" key="9">
    <source>
        <dbReference type="EMBL" id="ELU18694.1"/>
    </source>
</evidence>
<feature type="transmembrane region" description="Helical" evidence="6">
    <location>
        <begin position="301"/>
        <end position="324"/>
    </location>
</feature>
<dbReference type="Proteomes" id="UP000014760">
    <property type="component" value="Unassembled WGS sequence"/>
</dbReference>
<evidence type="ECO:0000256" key="3">
    <source>
        <dbReference type="ARBA" id="ARBA00022989"/>
    </source>
</evidence>
<feature type="transmembrane region" description="Helical" evidence="6">
    <location>
        <begin position="47"/>
        <end position="67"/>
    </location>
</feature>
<organism evidence="9">
    <name type="scientific">Capitella teleta</name>
    <name type="common">Polychaete worm</name>
    <dbReference type="NCBI Taxonomy" id="283909"/>
    <lineage>
        <taxon>Eukaryota</taxon>
        <taxon>Metazoa</taxon>
        <taxon>Spiralia</taxon>
        <taxon>Lophotrochozoa</taxon>
        <taxon>Annelida</taxon>
        <taxon>Polychaeta</taxon>
        <taxon>Sedentaria</taxon>
        <taxon>Scolecida</taxon>
        <taxon>Capitellidae</taxon>
        <taxon>Capitella</taxon>
    </lineage>
</organism>
<feature type="region of interest" description="Disordered" evidence="5">
    <location>
        <begin position="344"/>
        <end position="364"/>
    </location>
</feature>
<dbReference type="Gene3D" id="1.20.1070.10">
    <property type="entry name" value="Rhodopsin 7-helix transmembrane proteins"/>
    <property type="match status" value="1"/>
</dbReference>
<evidence type="ECO:0000313" key="11">
    <source>
        <dbReference type="Proteomes" id="UP000014760"/>
    </source>
</evidence>
<reference evidence="10" key="3">
    <citation type="submission" date="2015-06" db="UniProtKB">
        <authorList>
            <consortium name="EnsemblMetazoa"/>
        </authorList>
    </citation>
    <scope>IDENTIFICATION</scope>
</reference>
<feature type="signal peptide" evidence="7">
    <location>
        <begin position="1"/>
        <end position="16"/>
    </location>
</feature>
<dbReference type="PROSITE" id="PS50262">
    <property type="entry name" value="G_PROTEIN_RECEP_F1_2"/>
    <property type="match status" value="1"/>
</dbReference>
<dbReference type="Pfam" id="PF00001">
    <property type="entry name" value="7tm_1"/>
    <property type="match status" value="1"/>
</dbReference>
<evidence type="ECO:0000256" key="4">
    <source>
        <dbReference type="ARBA" id="ARBA00023136"/>
    </source>
</evidence>
<dbReference type="OrthoDB" id="6126859at2759"/>
<name>R7VJ92_CAPTE</name>
<dbReference type="HOGENOM" id="CLU_009579_38_0_1"/>
<accession>R7VJ92</accession>
<evidence type="ECO:0000256" key="7">
    <source>
        <dbReference type="SAM" id="SignalP"/>
    </source>
</evidence>
<keyword evidence="2 6" id="KW-0812">Transmembrane</keyword>
<dbReference type="PANTHER" id="PTHR46641">
    <property type="entry name" value="FMRFAMIDE RECEPTOR-RELATED"/>
    <property type="match status" value="1"/>
</dbReference>
<dbReference type="InterPro" id="IPR052954">
    <property type="entry name" value="GPCR-Ligand_Int"/>
</dbReference>
<feature type="transmembrane region" description="Helical" evidence="6">
    <location>
        <begin position="267"/>
        <end position="289"/>
    </location>
</feature>
<sequence>MLFIISLVAFSSIVVAENVTDFTYNPTEANRGSEYESVYSNNLITTISFYCYNCIGGLSILCNGINIRVLQKQKLSSPYVFMRALAISDFLTGICIIMNTLLSNLDLLSAHRWMAQASSYVHLPTYYIRVSFSHYSTCLLNALSLDRLIAVKYPLHHQVWCTIRRARTVSVSLALFCAVFNIHTLLRFKMAWILHEYSLVPIVTGTDFGHIAMVSTVVLYLKFILQEALPLTLMIIGNTWTIYEIFKGMKFRQALASITGKQEFQCLGSTLGVIAVFIVTNSPSAVYNIRKALNPEIGTTVTLYLFELLRWTGGFTNLFIYVVVDKRFRVVVVRLLSCPAMECNKTQSSSNSDRAETTIAGTNV</sequence>
<feature type="transmembrane region" description="Helical" evidence="6">
    <location>
        <begin position="79"/>
        <end position="102"/>
    </location>
</feature>
<feature type="chain" id="PRO_5008789186" description="G-protein coupled receptors family 1 profile domain-containing protein" evidence="7">
    <location>
        <begin position="17"/>
        <end position="364"/>
    </location>
</feature>
<evidence type="ECO:0000313" key="10">
    <source>
        <dbReference type="EnsemblMetazoa" id="CapteP218411"/>
    </source>
</evidence>
<dbReference type="EMBL" id="AMQN01000489">
    <property type="status" value="NOT_ANNOTATED_CDS"/>
    <property type="molecule type" value="Genomic_DNA"/>
</dbReference>
<keyword evidence="3 6" id="KW-1133">Transmembrane helix</keyword>
<dbReference type="InterPro" id="IPR017452">
    <property type="entry name" value="GPCR_Rhodpsn_7TM"/>
</dbReference>
<dbReference type="EMBL" id="KB291799">
    <property type="protein sequence ID" value="ELU18694.1"/>
    <property type="molecule type" value="Genomic_DNA"/>
</dbReference>
<dbReference type="STRING" id="283909.R7VJ92"/>
<feature type="transmembrane region" description="Helical" evidence="6">
    <location>
        <begin position="169"/>
        <end position="186"/>
    </location>
</feature>
<feature type="transmembrane region" description="Helical" evidence="6">
    <location>
        <begin position="198"/>
        <end position="222"/>
    </location>
</feature>
<dbReference type="EnsemblMetazoa" id="CapteT218411">
    <property type="protein sequence ID" value="CapteP218411"/>
    <property type="gene ID" value="CapteG218411"/>
</dbReference>
<proteinExistence type="predicted"/>
<dbReference type="GO" id="GO:0004930">
    <property type="term" value="F:G protein-coupled receptor activity"/>
    <property type="evidence" value="ECO:0007669"/>
    <property type="project" value="InterPro"/>
</dbReference>
<dbReference type="InterPro" id="IPR000276">
    <property type="entry name" value="GPCR_Rhodpsn"/>
</dbReference>
<reference evidence="11" key="1">
    <citation type="submission" date="2012-12" db="EMBL/GenBank/DDBJ databases">
        <authorList>
            <person name="Hellsten U."/>
            <person name="Grimwood J."/>
            <person name="Chapman J.A."/>
            <person name="Shapiro H."/>
            <person name="Aerts A."/>
            <person name="Otillar R.P."/>
            <person name="Terry A.Y."/>
            <person name="Boore J.L."/>
            <person name="Simakov O."/>
            <person name="Marletaz F."/>
            <person name="Cho S.-J."/>
            <person name="Edsinger-Gonzales E."/>
            <person name="Havlak P."/>
            <person name="Kuo D.-H."/>
            <person name="Larsson T."/>
            <person name="Lv J."/>
            <person name="Arendt D."/>
            <person name="Savage R."/>
            <person name="Osoegawa K."/>
            <person name="de Jong P."/>
            <person name="Lindberg D.R."/>
            <person name="Seaver E.C."/>
            <person name="Weisblat D.A."/>
            <person name="Putnam N.H."/>
            <person name="Grigoriev I.V."/>
            <person name="Rokhsar D.S."/>
        </authorList>
    </citation>
    <scope>NUCLEOTIDE SEQUENCE</scope>
    <source>
        <strain evidence="11">I ESC-2004</strain>
    </source>
</reference>
<keyword evidence="7" id="KW-0732">Signal</keyword>
<protein>
    <recommendedName>
        <fullName evidence="8">G-protein coupled receptors family 1 profile domain-containing protein</fullName>
    </recommendedName>
</protein>
<feature type="domain" description="G-protein coupled receptors family 1 profile" evidence="8">
    <location>
        <begin position="56"/>
        <end position="321"/>
    </location>
</feature>
<feature type="transmembrane region" description="Helical" evidence="6">
    <location>
        <begin position="228"/>
        <end position="246"/>
    </location>
</feature>
<evidence type="ECO:0000256" key="5">
    <source>
        <dbReference type="SAM" id="MobiDB-lite"/>
    </source>
</evidence>